<reference evidence="1 2" key="1">
    <citation type="submission" date="2013-05" db="EMBL/GenBank/DDBJ databases">
        <authorList>
            <person name="Harkins D.M."/>
            <person name="Durkin A.S."/>
            <person name="Brinkac L.M."/>
            <person name="Haft D.H."/>
            <person name="Selengut J.D."/>
            <person name="Sanka R."/>
            <person name="DePew J."/>
            <person name="Purushe J."/>
            <person name="Hartskeerl R.A."/>
            <person name="Ahmed A."/>
            <person name="van der Linden H."/>
            <person name="Goris M.G.A."/>
            <person name="Vinetz J.M."/>
            <person name="Sutton G.G."/>
            <person name="Nierman W.C."/>
            <person name="Fouts D.E."/>
        </authorList>
    </citation>
    <scope>NUCLEOTIDE SEQUENCE [LARGE SCALE GENOMIC DNA]</scope>
    <source>
        <strain evidence="1 2">CZ214</strain>
    </source>
</reference>
<dbReference type="Proteomes" id="UP000015442">
    <property type="component" value="Unassembled WGS sequence"/>
</dbReference>
<dbReference type="AlphaFoldDB" id="T0FA40"/>
<organism evidence="1 2">
    <name type="scientific">Leptospira noguchii serovar Panama str. CZ214</name>
    <dbReference type="NCBI Taxonomy" id="1001595"/>
    <lineage>
        <taxon>Bacteria</taxon>
        <taxon>Pseudomonadati</taxon>
        <taxon>Spirochaetota</taxon>
        <taxon>Spirochaetia</taxon>
        <taxon>Leptospirales</taxon>
        <taxon>Leptospiraceae</taxon>
        <taxon>Leptospira</taxon>
    </lineage>
</organism>
<gene>
    <name evidence="1" type="ORF">LEP1GSC059_2209</name>
</gene>
<evidence type="ECO:0000313" key="1">
    <source>
        <dbReference type="EMBL" id="EQA70043.1"/>
    </source>
</evidence>
<dbReference type="EMBL" id="AKWY02000034">
    <property type="protein sequence ID" value="EQA70043.1"/>
    <property type="molecule type" value="Genomic_DNA"/>
</dbReference>
<sequence>MKVKLDFRTRYVSCCLNFEMKKIEKTIWKCQSSSVFLGI</sequence>
<evidence type="ECO:0000313" key="2">
    <source>
        <dbReference type="Proteomes" id="UP000015442"/>
    </source>
</evidence>
<name>T0FA40_9LEPT</name>
<accession>T0FA40</accession>
<comment type="caution">
    <text evidence="1">The sequence shown here is derived from an EMBL/GenBank/DDBJ whole genome shotgun (WGS) entry which is preliminary data.</text>
</comment>
<proteinExistence type="predicted"/>
<protein>
    <submittedName>
        <fullName evidence="1">Uncharacterized protein</fullName>
    </submittedName>
</protein>